<evidence type="ECO:0000313" key="2">
    <source>
        <dbReference type="Proteomes" id="UP001159364"/>
    </source>
</evidence>
<dbReference type="Gene3D" id="3.30.930.10">
    <property type="entry name" value="Bira Bifunctional Protein, Domain 2"/>
    <property type="match status" value="1"/>
</dbReference>
<dbReference type="SUPFAM" id="SSF55681">
    <property type="entry name" value="Class II aaRS and biotin synthetases"/>
    <property type="match status" value="1"/>
</dbReference>
<gene>
    <name evidence="1" type="ORF">K2173_019688</name>
</gene>
<evidence type="ECO:0000313" key="1">
    <source>
        <dbReference type="EMBL" id="KAJ8753289.1"/>
    </source>
</evidence>
<organism evidence="1 2">
    <name type="scientific">Erythroxylum novogranatense</name>
    <dbReference type="NCBI Taxonomy" id="1862640"/>
    <lineage>
        <taxon>Eukaryota</taxon>
        <taxon>Viridiplantae</taxon>
        <taxon>Streptophyta</taxon>
        <taxon>Embryophyta</taxon>
        <taxon>Tracheophyta</taxon>
        <taxon>Spermatophyta</taxon>
        <taxon>Magnoliopsida</taxon>
        <taxon>eudicotyledons</taxon>
        <taxon>Gunneridae</taxon>
        <taxon>Pentapetalae</taxon>
        <taxon>rosids</taxon>
        <taxon>fabids</taxon>
        <taxon>Malpighiales</taxon>
        <taxon>Erythroxylaceae</taxon>
        <taxon>Erythroxylum</taxon>
    </lineage>
</organism>
<dbReference type="InterPro" id="IPR045864">
    <property type="entry name" value="aa-tRNA-synth_II/BPL/LPL"/>
</dbReference>
<sequence>MGVSGRPAELLEIEAVLQIQVPVIRRFSGGGTVIVDQETIFVTSYATQVQFLTYNHTLDLSCPGHFRLFVPLMLTSPTIYISLIKTHAHLMSPLTFFDSQSPHHDDRVSRIFVLRFVSSFSS</sequence>
<keyword evidence="2" id="KW-1185">Reference proteome</keyword>
<protein>
    <submittedName>
        <fullName evidence="1">Uncharacterized protein</fullName>
    </submittedName>
</protein>
<dbReference type="PANTHER" id="PTHR43506:SF1">
    <property type="entry name" value="BPL_LPL CATALYTIC DOMAIN-CONTAINING PROTEIN"/>
    <property type="match status" value="1"/>
</dbReference>
<accession>A0AAV8SMS6</accession>
<dbReference type="Proteomes" id="UP001159364">
    <property type="component" value="Linkage Group LG10"/>
</dbReference>
<proteinExistence type="predicted"/>
<dbReference type="InterPro" id="IPR053264">
    <property type="entry name" value="Lipoate-ligase_2_inactive"/>
</dbReference>
<name>A0AAV8SMS6_9ROSI</name>
<comment type="caution">
    <text evidence="1">The sequence shown here is derived from an EMBL/GenBank/DDBJ whole genome shotgun (WGS) entry which is preliminary data.</text>
</comment>
<dbReference type="PANTHER" id="PTHR43506">
    <property type="entry name" value="BIOTIN/LIPOATE A/B PROTEIN LIGASE FAMILY"/>
    <property type="match status" value="1"/>
</dbReference>
<dbReference type="AlphaFoldDB" id="A0AAV8SMS6"/>
<reference evidence="1 2" key="1">
    <citation type="submission" date="2021-09" db="EMBL/GenBank/DDBJ databases">
        <title>Genomic insights and catalytic innovation underlie evolution of tropane alkaloids biosynthesis.</title>
        <authorList>
            <person name="Wang Y.-J."/>
            <person name="Tian T."/>
            <person name="Huang J.-P."/>
            <person name="Huang S.-X."/>
        </authorList>
    </citation>
    <scope>NUCLEOTIDE SEQUENCE [LARGE SCALE GENOMIC DNA]</scope>
    <source>
        <strain evidence="1">KIB-2018</strain>
        <tissue evidence="1">Leaf</tissue>
    </source>
</reference>
<dbReference type="EMBL" id="JAIWQS010000010">
    <property type="protein sequence ID" value="KAJ8753289.1"/>
    <property type="molecule type" value="Genomic_DNA"/>
</dbReference>